<proteinExistence type="inferred from homology"/>
<evidence type="ECO:0000313" key="9">
    <source>
        <dbReference type="EMBL" id="MFM2485215.1"/>
    </source>
</evidence>
<dbReference type="SUPFAM" id="SSF111369">
    <property type="entry name" value="HlyD-like secretion proteins"/>
    <property type="match status" value="1"/>
</dbReference>
<feature type="domain" description="Multidrug resistance protein MdtA-like C-terminal permuted SH3" evidence="8">
    <location>
        <begin position="300"/>
        <end position="360"/>
    </location>
</feature>
<name>A0ABW9G7K5_9GAMM</name>
<dbReference type="PANTHER" id="PTHR30158">
    <property type="entry name" value="ACRA/E-RELATED COMPONENT OF DRUG EFFLUX TRANSPORTER"/>
    <property type="match status" value="1"/>
</dbReference>
<keyword evidence="10" id="KW-1185">Reference proteome</keyword>
<dbReference type="Gene3D" id="1.10.287.470">
    <property type="entry name" value="Helix hairpin bin"/>
    <property type="match status" value="1"/>
</dbReference>
<dbReference type="Gene3D" id="2.40.420.20">
    <property type="match status" value="1"/>
</dbReference>
<sequence length="406" mass="43326">MKPIIRLWIWISVSALLALTSNVMAQDAPLKNKPPSQRVGVVTMKLQSVPITAELPGRAVAYEKADIRPRVNGIIMEKLYQAGAELKKGDPLFRLDDSSYQATVASDEATLVEAQANLPVKQSAYNRAKKLEGSGYTTADVDSAKYNLASAKATLLSAEAALKYAKIQLGWTTIVSPIEGVADVSSVSIGDLVSSGQSDSLTTVTTLDPIFIDMVAPIEDMLNFRNQIKQGSIQPGKKVSAQLQLDDGDTFEGSGALVTYSPTVSTSTGSVTVRFKFDNPDHIILPGMFVRGTLMLGSQQAFLIPQRAGSHEADGSLSIFVIGSDGKSKKVSLKTYGSYQNNWIVRSGVSANEQVIVDGQKNLSEGVPVTPVEVTINSNGTTQDTAPSQPNGMTKISNDPQTSLSE</sequence>
<dbReference type="Gene3D" id="2.40.50.100">
    <property type="match status" value="1"/>
</dbReference>
<feature type="domain" description="Multidrug resistance protein MdtA-like beta-barrel" evidence="7">
    <location>
        <begin position="209"/>
        <end position="294"/>
    </location>
</feature>
<dbReference type="InterPro" id="IPR006143">
    <property type="entry name" value="RND_pump_MFP"/>
</dbReference>
<dbReference type="Pfam" id="PF25967">
    <property type="entry name" value="RND-MFP_C"/>
    <property type="match status" value="1"/>
</dbReference>
<evidence type="ECO:0000256" key="4">
    <source>
        <dbReference type="SAM" id="SignalP"/>
    </source>
</evidence>
<comment type="similarity">
    <text evidence="2">Belongs to the membrane fusion protein (MFP) (TC 8.A.1) family.</text>
</comment>
<evidence type="ECO:0000256" key="2">
    <source>
        <dbReference type="ARBA" id="ARBA00009477"/>
    </source>
</evidence>
<feature type="signal peptide" evidence="4">
    <location>
        <begin position="1"/>
        <end position="25"/>
    </location>
</feature>
<dbReference type="Pfam" id="PF25876">
    <property type="entry name" value="HH_MFP_RND"/>
    <property type="match status" value="1"/>
</dbReference>
<dbReference type="InterPro" id="IPR058624">
    <property type="entry name" value="MdtA-like_HH"/>
</dbReference>
<evidence type="ECO:0000256" key="3">
    <source>
        <dbReference type="SAM" id="MobiDB-lite"/>
    </source>
</evidence>
<keyword evidence="4" id="KW-0732">Signal</keyword>
<evidence type="ECO:0000259" key="5">
    <source>
        <dbReference type="Pfam" id="PF25876"/>
    </source>
</evidence>
<reference evidence="9 10" key="1">
    <citation type="journal article" date="2013" name="Int. J. Syst. Evol. Microbiol.">
        <title>Celerinatantimonas yamalensis sp. nov., a cold-adapted diazotrophic bacterium from a cold permafrost brine.</title>
        <authorList>
            <person name="Shcherbakova V."/>
            <person name="Chuvilskaya N."/>
            <person name="Rivkina E."/>
            <person name="Demidov N."/>
            <person name="Uchaeva V."/>
            <person name="Suetin S."/>
            <person name="Suzina N."/>
            <person name="Gilichinsky D."/>
        </authorList>
    </citation>
    <scope>NUCLEOTIDE SEQUENCE [LARGE SCALE GENOMIC DNA]</scope>
    <source>
        <strain evidence="9 10">C7</strain>
    </source>
</reference>
<feature type="domain" description="Multidrug resistance protein MdtA-like alpha-helical hairpin" evidence="5">
    <location>
        <begin position="105"/>
        <end position="172"/>
    </location>
</feature>
<dbReference type="EMBL" id="JBEQCT010000003">
    <property type="protein sequence ID" value="MFM2485215.1"/>
    <property type="molecule type" value="Genomic_DNA"/>
</dbReference>
<dbReference type="RefSeq" id="WP_408623425.1">
    <property type="nucleotide sequence ID" value="NZ_JBEQCT010000003.1"/>
</dbReference>
<dbReference type="Pfam" id="PF25917">
    <property type="entry name" value="BSH_RND"/>
    <property type="match status" value="1"/>
</dbReference>
<evidence type="ECO:0000313" key="10">
    <source>
        <dbReference type="Proteomes" id="UP001629953"/>
    </source>
</evidence>
<organism evidence="9 10">
    <name type="scientific">Celerinatantimonas yamalensis</name>
    <dbReference type="NCBI Taxonomy" id="559956"/>
    <lineage>
        <taxon>Bacteria</taxon>
        <taxon>Pseudomonadati</taxon>
        <taxon>Pseudomonadota</taxon>
        <taxon>Gammaproteobacteria</taxon>
        <taxon>Celerinatantimonadaceae</taxon>
        <taxon>Celerinatantimonas</taxon>
    </lineage>
</organism>
<protein>
    <submittedName>
        <fullName evidence="9">Efflux RND transporter periplasmic adaptor subunit</fullName>
    </submittedName>
</protein>
<feature type="domain" description="Multidrug resistance protein MdtA-like barrel-sandwich hybrid" evidence="6">
    <location>
        <begin position="63"/>
        <end position="205"/>
    </location>
</feature>
<feature type="chain" id="PRO_5046167331" evidence="4">
    <location>
        <begin position="26"/>
        <end position="406"/>
    </location>
</feature>
<accession>A0ABW9G7K5</accession>
<evidence type="ECO:0000259" key="7">
    <source>
        <dbReference type="Pfam" id="PF25944"/>
    </source>
</evidence>
<feature type="region of interest" description="Disordered" evidence="3">
    <location>
        <begin position="375"/>
        <end position="406"/>
    </location>
</feature>
<evidence type="ECO:0000259" key="8">
    <source>
        <dbReference type="Pfam" id="PF25967"/>
    </source>
</evidence>
<dbReference type="Pfam" id="PF25944">
    <property type="entry name" value="Beta-barrel_RND"/>
    <property type="match status" value="1"/>
</dbReference>
<comment type="subcellular location">
    <subcellularLocation>
        <location evidence="1">Cell inner membrane</location>
        <topology evidence="1">Lipid-anchor</topology>
    </subcellularLocation>
</comment>
<dbReference type="InterPro" id="IPR058626">
    <property type="entry name" value="MdtA-like_b-barrel"/>
</dbReference>
<evidence type="ECO:0000259" key="6">
    <source>
        <dbReference type="Pfam" id="PF25917"/>
    </source>
</evidence>
<dbReference type="NCBIfam" id="TIGR01730">
    <property type="entry name" value="RND_mfp"/>
    <property type="match status" value="1"/>
</dbReference>
<dbReference type="InterPro" id="IPR058627">
    <property type="entry name" value="MdtA-like_C"/>
</dbReference>
<dbReference type="PANTHER" id="PTHR30158:SF3">
    <property type="entry name" value="MULTIDRUG EFFLUX PUMP SUBUNIT ACRA-RELATED"/>
    <property type="match status" value="1"/>
</dbReference>
<gene>
    <name evidence="9" type="ORF">ABUE30_09090</name>
</gene>
<dbReference type="Proteomes" id="UP001629953">
    <property type="component" value="Unassembled WGS sequence"/>
</dbReference>
<dbReference type="InterPro" id="IPR058625">
    <property type="entry name" value="MdtA-like_BSH"/>
</dbReference>
<dbReference type="Gene3D" id="2.40.30.170">
    <property type="match status" value="1"/>
</dbReference>
<evidence type="ECO:0000256" key="1">
    <source>
        <dbReference type="ARBA" id="ARBA00004519"/>
    </source>
</evidence>
<comment type="caution">
    <text evidence="9">The sequence shown here is derived from an EMBL/GenBank/DDBJ whole genome shotgun (WGS) entry which is preliminary data.</text>
</comment>